<dbReference type="Pfam" id="PF07543">
    <property type="entry name" value="PGA2"/>
    <property type="match status" value="1"/>
</dbReference>
<comment type="caution">
    <text evidence="2">The sequence shown here is derived from an EMBL/GenBank/DDBJ whole genome shotgun (WGS) entry which is preliminary data.</text>
</comment>
<gene>
    <name evidence="2" type="ORF">PT974_06749</name>
</gene>
<evidence type="ECO:0000313" key="2">
    <source>
        <dbReference type="EMBL" id="KAK5993320.1"/>
    </source>
</evidence>
<dbReference type="EMBL" id="JAVFKD010000012">
    <property type="protein sequence ID" value="KAK5993320.1"/>
    <property type="molecule type" value="Genomic_DNA"/>
</dbReference>
<evidence type="ECO:0000313" key="3">
    <source>
        <dbReference type="Proteomes" id="UP001338125"/>
    </source>
</evidence>
<dbReference type="PANTHER" id="PTHR28199">
    <property type="entry name" value="PROCESSING OF GAS1 AND ALP PROTEIN 2"/>
    <property type="match status" value="1"/>
</dbReference>
<dbReference type="Proteomes" id="UP001338125">
    <property type="component" value="Unassembled WGS sequence"/>
</dbReference>
<accession>A0ABR0SNI4</accession>
<organism evidence="2 3">
    <name type="scientific">Cladobotryum mycophilum</name>
    <dbReference type="NCBI Taxonomy" id="491253"/>
    <lineage>
        <taxon>Eukaryota</taxon>
        <taxon>Fungi</taxon>
        <taxon>Dikarya</taxon>
        <taxon>Ascomycota</taxon>
        <taxon>Pezizomycotina</taxon>
        <taxon>Sordariomycetes</taxon>
        <taxon>Hypocreomycetidae</taxon>
        <taxon>Hypocreales</taxon>
        <taxon>Hypocreaceae</taxon>
        <taxon>Cladobotryum</taxon>
    </lineage>
</organism>
<feature type="region of interest" description="Disordered" evidence="1">
    <location>
        <begin position="140"/>
        <end position="160"/>
    </location>
</feature>
<reference evidence="2 3" key="1">
    <citation type="submission" date="2024-01" db="EMBL/GenBank/DDBJ databases">
        <title>Complete genome of Cladobotryum mycophilum ATHUM6906.</title>
        <authorList>
            <person name="Christinaki A.C."/>
            <person name="Myridakis A.I."/>
            <person name="Kouvelis V.N."/>
        </authorList>
    </citation>
    <scope>NUCLEOTIDE SEQUENCE [LARGE SCALE GENOMIC DNA]</scope>
    <source>
        <strain evidence="2 3">ATHUM6906</strain>
    </source>
</reference>
<sequence length="160" mass="17881">MSSQQQQQQPLGAEGASPNPLSLLTAKLAEYGNNARHNVSDGLNQMTPQSWIRLVMIVGGYMLLRQYVIKHSTKVAVRKLEEQEAADKEAAKVSPNELRGLKAQVPDDEDADEGADGTGANWGSKARVRQRKFLREMLEAEEKKREEDDDDADIKEFLED</sequence>
<name>A0ABR0SNI4_9HYPO</name>
<proteinExistence type="predicted"/>
<feature type="region of interest" description="Disordered" evidence="1">
    <location>
        <begin position="84"/>
        <end position="123"/>
    </location>
</feature>
<keyword evidence="3" id="KW-1185">Reference proteome</keyword>
<feature type="compositionally biased region" description="Acidic residues" evidence="1">
    <location>
        <begin position="106"/>
        <end position="115"/>
    </location>
</feature>
<dbReference type="PANTHER" id="PTHR28199:SF1">
    <property type="entry name" value="PROCESSING OF GAS1 AND ALP PROTEIN 2"/>
    <property type="match status" value="1"/>
</dbReference>
<dbReference type="InterPro" id="IPR011431">
    <property type="entry name" value="Trafficking_Pga2"/>
</dbReference>
<protein>
    <submittedName>
        <fullName evidence="2">Uncharacterized protein</fullName>
    </submittedName>
</protein>
<evidence type="ECO:0000256" key="1">
    <source>
        <dbReference type="SAM" id="MobiDB-lite"/>
    </source>
</evidence>